<keyword evidence="3" id="KW-0808">Transferase</keyword>
<evidence type="ECO:0000259" key="2">
    <source>
        <dbReference type="SMART" id="SM01006"/>
    </source>
</evidence>
<comment type="pathway">
    <text evidence="1">Siderophore biosynthesis.</text>
</comment>
<sequence>MVIDSMPSSYVIHLGNDEFKFTQFNYPYDVPLLHKWLNAKHTIEQWKLNKPLSELNNYFFRMTQDKHQRLYIISLNGIPFSYCEVYSAFGDRISNYYNSSDLDVGWHLLVGEREYISRSLIKKIAYIISEFIFNTTNSSRIIGEPDVRVKWNVIAGDFNYIPQGVIQLPEKTALLYFCNKNDYHNSLGYFLNKNLETPNDENTDC</sequence>
<comment type="caution">
    <text evidence="3">The sequence shown here is derived from an EMBL/GenBank/DDBJ whole genome shotgun (WGS) entry which is preliminary data.</text>
</comment>
<dbReference type="Proteomes" id="UP000253910">
    <property type="component" value="Unassembled WGS sequence"/>
</dbReference>
<organism evidence="3 4">
    <name type="scientific">Haemophilus parainfluenzae</name>
    <dbReference type="NCBI Taxonomy" id="729"/>
    <lineage>
        <taxon>Bacteria</taxon>
        <taxon>Pseudomonadati</taxon>
        <taxon>Pseudomonadota</taxon>
        <taxon>Gammaproteobacteria</taxon>
        <taxon>Pasteurellales</taxon>
        <taxon>Pasteurellaceae</taxon>
        <taxon>Haemophilus</taxon>
    </lineage>
</organism>
<dbReference type="SUPFAM" id="SSF55729">
    <property type="entry name" value="Acyl-CoA N-acyltransferases (Nat)"/>
    <property type="match status" value="1"/>
</dbReference>
<dbReference type="InterPro" id="IPR016181">
    <property type="entry name" value="Acyl_CoA_acyltransferase"/>
</dbReference>
<accession>A0A369Z3S1</accession>
<dbReference type="GO" id="GO:0016410">
    <property type="term" value="F:N-acyltransferase activity"/>
    <property type="evidence" value="ECO:0007669"/>
    <property type="project" value="TreeGrafter"/>
</dbReference>
<name>A0A369Z3S1_HAEPA</name>
<dbReference type="InterPro" id="IPR019432">
    <property type="entry name" value="Acyltransferase_MbtK/IucB-like"/>
</dbReference>
<evidence type="ECO:0000313" key="3">
    <source>
        <dbReference type="EMBL" id="RDE95572.1"/>
    </source>
</evidence>
<dbReference type="PANTHER" id="PTHR31438">
    <property type="entry name" value="LYSINE N-ACYLTRANSFERASE C17G9.06C-RELATED"/>
    <property type="match status" value="1"/>
</dbReference>
<dbReference type="PANTHER" id="PTHR31438:SF1">
    <property type="entry name" value="LYSINE N-ACYLTRANSFERASE C17G9.06C-RELATED"/>
    <property type="match status" value="1"/>
</dbReference>
<dbReference type="RefSeq" id="WP_111314954.1">
    <property type="nucleotide sequence ID" value="NZ_QEPW01000003.1"/>
</dbReference>
<feature type="domain" description="Acyltransferase MbtK/IucB-like conserved" evidence="2">
    <location>
        <begin position="22"/>
        <end position="69"/>
    </location>
</feature>
<dbReference type="SMART" id="SM01006">
    <property type="entry name" value="AlcB"/>
    <property type="match status" value="1"/>
</dbReference>
<reference evidence="3 4" key="1">
    <citation type="submission" date="2018-05" db="EMBL/GenBank/DDBJ databases">
        <title>Draft Genome Sequences for a Diverse set of 7 Haemophilus Species.</title>
        <authorList>
            <person name="Nichols M."/>
            <person name="Topaz N."/>
            <person name="Wang X."/>
            <person name="Wang X."/>
            <person name="Boxrud D."/>
        </authorList>
    </citation>
    <scope>NUCLEOTIDE SEQUENCE [LARGE SCALE GENOMIC DNA]</scope>
    <source>
        <strain evidence="3 4">C2008001710</strain>
    </source>
</reference>
<dbReference type="Gene3D" id="3.40.630.30">
    <property type="match status" value="1"/>
</dbReference>
<evidence type="ECO:0000313" key="4">
    <source>
        <dbReference type="Proteomes" id="UP000253910"/>
    </source>
</evidence>
<dbReference type="Pfam" id="PF13523">
    <property type="entry name" value="Acetyltransf_8"/>
    <property type="match status" value="1"/>
</dbReference>
<evidence type="ECO:0000256" key="1">
    <source>
        <dbReference type="ARBA" id="ARBA00004924"/>
    </source>
</evidence>
<dbReference type="EMBL" id="QEPW01000003">
    <property type="protein sequence ID" value="RDE95572.1"/>
    <property type="molecule type" value="Genomic_DNA"/>
</dbReference>
<protein>
    <submittedName>
        <fullName evidence="3">N-acetyltransferase</fullName>
    </submittedName>
</protein>
<gene>
    <name evidence="3" type="ORF">DPV87_02050</name>
</gene>
<proteinExistence type="predicted"/>
<dbReference type="GO" id="GO:0019290">
    <property type="term" value="P:siderophore biosynthetic process"/>
    <property type="evidence" value="ECO:0007669"/>
    <property type="project" value="InterPro"/>
</dbReference>
<dbReference type="AlphaFoldDB" id="A0A369Z3S1"/>